<dbReference type="Proteomes" id="UP001140011">
    <property type="component" value="Unassembled WGS sequence"/>
</dbReference>
<dbReference type="PANTHER" id="PTHR21394">
    <property type="entry name" value="MAU2 CHROMATID COHESION FACTOR HOMOLOG"/>
    <property type="match status" value="1"/>
</dbReference>
<dbReference type="GO" id="GO:0007064">
    <property type="term" value="P:mitotic sister chromatid cohesion"/>
    <property type="evidence" value="ECO:0007669"/>
    <property type="project" value="InterPro"/>
</dbReference>
<comment type="subcellular location">
    <subcellularLocation>
        <location evidence="1">Nucleus</location>
    </subcellularLocation>
</comment>
<name>A0A9W8L8P4_9FUNG</name>
<accession>A0A9W8L8P4</accession>
<evidence type="ECO:0000256" key="2">
    <source>
        <dbReference type="ARBA" id="ARBA00008585"/>
    </source>
</evidence>
<dbReference type="OrthoDB" id="5561113at2759"/>
<protein>
    <submittedName>
        <fullName evidence="8">Uncharacterized protein</fullName>
    </submittedName>
</protein>
<keyword evidence="7" id="KW-0131">Cell cycle</keyword>
<reference evidence="8" key="1">
    <citation type="submission" date="2022-07" db="EMBL/GenBank/DDBJ databases">
        <title>Phylogenomic reconstructions and comparative analyses of Kickxellomycotina fungi.</title>
        <authorList>
            <person name="Reynolds N.K."/>
            <person name="Stajich J.E."/>
            <person name="Barry K."/>
            <person name="Grigoriev I.V."/>
            <person name="Crous P."/>
            <person name="Smith M.E."/>
        </authorList>
    </citation>
    <scope>NUCLEOTIDE SEQUENCE</scope>
    <source>
        <strain evidence="8">BCRC 34297</strain>
    </source>
</reference>
<keyword evidence="4" id="KW-0498">Mitosis</keyword>
<dbReference type="Gene3D" id="1.25.40.10">
    <property type="entry name" value="Tetratricopeptide repeat domain"/>
    <property type="match status" value="1"/>
</dbReference>
<evidence type="ECO:0000256" key="7">
    <source>
        <dbReference type="ARBA" id="ARBA00023306"/>
    </source>
</evidence>
<evidence type="ECO:0000256" key="6">
    <source>
        <dbReference type="ARBA" id="ARBA00023242"/>
    </source>
</evidence>
<dbReference type="AlphaFoldDB" id="A0A9W8L8P4"/>
<evidence type="ECO:0000256" key="1">
    <source>
        <dbReference type="ARBA" id="ARBA00004123"/>
    </source>
</evidence>
<keyword evidence="5" id="KW-0159">Chromosome partition</keyword>
<organism evidence="8 9">
    <name type="scientific">Coemansia pectinata</name>
    <dbReference type="NCBI Taxonomy" id="1052879"/>
    <lineage>
        <taxon>Eukaryota</taxon>
        <taxon>Fungi</taxon>
        <taxon>Fungi incertae sedis</taxon>
        <taxon>Zoopagomycota</taxon>
        <taxon>Kickxellomycotina</taxon>
        <taxon>Kickxellomycetes</taxon>
        <taxon>Kickxellales</taxon>
        <taxon>Kickxellaceae</taxon>
        <taxon>Coemansia</taxon>
    </lineage>
</organism>
<comment type="similarity">
    <text evidence="2">Belongs to the SCC4/mau-2 family.</text>
</comment>
<dbReference type="GO" id="GO:0051301">
    <property type="term" value="P:cell division"/>
    <property type="evidence" value="ECO:0007669"/>
    <property type="project" value="UniProtKB-KW"/>
</dbReference>
<dbReference type="GO" id="GO:0007059">
    <property type="term" value="P:chromosome segregation"/>
    <property type="evidence" value="ECO:0007669"/>
    <property type="project" value="UniProtKB-KW"/>
</dbReference>
<evidence type="ECO:0000256" key="5">
    <source>
        <dbReference type="ARBA" id="ARBA00022829"/>
    </source>
</evidence>
<dbReference type="Pfam" id="PF10345">
    <property type="entry name" value="Cohesin_load"/>
    <property type="match status" value="2"/>
</dbReference>
<keyword evidence="9" id="KW-1185">Reference proteome</keyword>
<keyword evidence="6" id="KW-0539">Nucleus</keyword>
<proteinExistence type="inferred from homology"/>
<dbReference type="InterPro" id="IPR019440">
    <property type="entry name" value="MAU2"/>
</dbReference>
<evidence type="ECO:0000256" key="3">
    <source>
        <dbReference type="ARBA" id="ARBA00022618"/>
    </source>
</evidence>
<dbReference type="GO" id="GO:0005634">
    <property type="term" value="C:nucleus"/>
    <property type="evidence" value="ECO:0007669"/>
    <property type="project" value="UniProtKB-SubCell"/>
</dbReference>
<evidence type="ECO:0000256" key="4">
    <source>
        <dbReference type="ARBA" id="ARBA00022776"/>
    </source>
</evidence>
<gene>
    <name evidence="8" type="ORF">GGI19_005176</name>
</gene>
<evidence type="ECO:0000313" key="8">
    <source>
        <dbReference type="EMBL" id="KAJ2750313.1"/>
    </source>
</evidence>
<sequence length="535" mass="59318">MTPRDQTKYFSTDLVLGADTESKTRLRIAQILGDWTDDREEEEERQLTRALMSVPSGDIYTDTRYMVVAAQCRLFMRREELVWAEQKLKSALNDAQQRGQHRWVQHFGLDLARLYLDKGDEQSASNVLQTLVGYAQRVGDKLGLAVALVQQLGIAVHARNWSVVDPLLTSLDSLAGDPGVPQIWTRFWVLKAGAMHSRGRVAEAQEACNSARQVLMGWQGVFARQLATNCGSSSGLFGGIRGWSYYEAHAWVMLMSSYVQGQTFEPALRFLNLALEGVTRGEVDGSRELQPLKLHIFLRMADVSIAAQSMADAKHAIDQALALGAGGSFWRKSRDAIALRWAMYLHRTGHSLEAMDAYRCVIRGTHEDLRFAAQINLALLQLVGPTPECRQTLRSTVVGLIQALETSPNGPHDSVRRSLLELVQGVETEEPVKAKTHLLACLKICSDTADSVLQGWTLCLLGTLVLPAGQYEQAMRMCAAGQNIAQSANDPLQKAAAIGILSHVEHAVGDPERRAKLLEIDQQCLEQFNARIQEY</sequence>
<evidence type="ECO:0000313" key="9">
    <source>
        <dbReference type="Proteomes" id="UP001140011"/>
    </source>
</evidence>
<dbReference type="EMBL" id="JANBUH010000585">
    <property type="protein sequence ID" value="KAJ2750313.1"/>
    <property type="molecule type" value="Genomic_DNA"/>
</dbReference>
<keyword evidence="3" id="KW-0132">Cell division</keyword>
<dbReference type="InterPro" id="IPR011990">
    <property type="entry name" value="TPR-like_helical_dom_sf"/>
</dbReference>
<comment type="caution">
    <text evidence="8">The sequence shown here is derived from an EMBL/GenBank/DDBJ whole genome shotgun (WGS) entry which is preliminary data.</text>
</comment>